<evidence type="ECO:0000313" key="3">
    <source>
        <dbReference type="EMBL" id="EFC35336.1"/>
    </source>
</evidence>
<dbReference type="InterPro" id="IPR001837">
    <property type="entry name" value="Adenylate_cyclase-assoc_CAP"/>
</dbReference>
<accession>D2W6G5</accession>
<sequence>MSAKLELNSGNKWLVEYQKGQQDLTINSTAIQQSVVVYKCENSTLVVRGKVNGITIDSCSNFNIIFESSISPLDVINCKRVQVQVEKTTPAVIINKTANIKVFLSKESLHTEFVSSLSNEMNVYIPTQDGEDTIELPIPETLTTRVVKGKLETEVGSKAVGV</sequence>
<evidence type="ECO:0000313" key="4">
    <source>
        <dbReference type="Proteomes" id="UP000006671"/>
    </source>
</evidence>
<dbReference type="InterPro" id="IPR036223">
    <property type="entry name" value="CAP_C_sf"/>
</dbReference>
<dbReference type="InterPro" id="IPR016098">
    <property type="entry name" value="CAP/MinC_C"/>
</dbReference>
<dbReference type="KEGG" id="ngr:NAEGRDRAFT_82381"/>
<evidence type="ECO:0000256" key="1">
    <source>
        <dbReference type="ARBA" id="ARBA00007659"/>
    </source>
</evidence>
<dbReference type="RefSeq" id="XP_002668080.1">
    <property type="nucleotide sequence ID" value="XM_002668034.1"/>
</dbReference>
<dbReference type="InterPro" id="IPR013912">
    <property type="entry name" value="Adenylate_cyclase-assoc_CAP_C"/>
</dbReference>
<dbReference type="Gene3D" id="2.160.20.70">
    <property type="match status" value="1"/>
</dbReference>
<dbReference type="PANTHER" id="PTHR10652">
    <property type="entry name" value="ADENYLYL CYCLASE-ASSOCIATED PROTEIN"/>
    <property type="match status" value="1"/>
</dbReference>
<dbReference type="Pfam" id="PF08603">
    <property type="entry name" value="CAP_C"/>
    <property type="match status" value="1"/>
</dbReference>
<dbReference type="GO" id="GO:0003779">
    <property type="term" value="F:actin binding"/>
    <property type="evidence" value="ECO:0007669"/>
    <property type="project" value="InterPro"/>
</dbReference>
<organism evidence="4">
    <name type="scientific">Naegleria gruberi</name>
    <name type="common">Amoeba</name>
    <dbReference type="NCBI Taxonomy" id="5762"/>
    <lineage>
        <taxon>Eukaryota</taxon>
        <taxon>Discoba</taxon>
        <taxon>Heterolobosea</taxon>
        <taxon>Tetramitia</taxon>
        <taxon>Eutetramitia</taxon>
        <taxon>Vahlkampfiidae</taxon>
        <taxon>Naegleria</taxon>
    </lineage>
</organism>
<dbReference type="GO" id="GO:0019933">
    <property type="term" value="P:cAMP-mediated signaling"/>
    <property type="evidence" value="ECO:0007669"/>
    <property type="project" value="TreeGrafter"/>
</dbReference>
<name>D2W6G5_NAEGR</name>
<dbReference type="OMA" id="SCKSGDM"/>
<evidence type="ECO:0000259" key="2">
    <source>
        <dbReference type="PROSITE" id="PS51329"/>
    </source>
</evidence>
<keyword evidence="4" id="KW-1185">Reference proteome</keyword>
<dbReference type="GeneID" id="8858658"/>
<dbReference type="PROSITE" id="PS51329">
    <property type="entry name" value="C_CAP_COFACTOR_C"/>
    <property type="match status" value="1"/>
</dbReference>
<dbReference type="EMBL" id="GG739349">
    <property type="protein sequence ID" value="EFC35336.1"/>
    <property type="molecule type" value="Genomic_DNA"/>
</dbReference>
<dbReference type="GO" id="GO:0007015">
    <property type="term" value="P:actin filament organization"/>
    <property type="evidence" value="ECO:0007669"/>
    <property type="project" value="TreeGrafter"/>
</dbReference>
<dbReference type="SUPFAM" id="SSF69340">
    <property type="entry name" value="C-terminal domain of adenylylcyclase associated protein"/>
    <property type="match status" value="1"/>
</dbReference>
<dbReference type="PANTHER" id="PTHR10652:SF0">
    <property type="entry name" value="ADENYLYL CYCLASE-ASSOCIATED PROTEIN"/>
    <property type="match status" value="1"/>
</dbReference>
<feature type="domain" description="C-CAP/cofactor C-like" evidence="2">
    <location>
        <begin position="2"/>
        <end position="138"/>
    </location>
</feature>
<comment type="similarity">
    <text evidence="1">Belongs to the CAP family.</text>
</comment>
<dbReference type="InterPro" id="IPR017901">
    <property type="entry name" value="C-CAP_CF_C-like"/>
</dbReference>
<gene>
    <name evidence="3" type="ORF">NAEGRDRAFT_82381</name>
</gene>
<protein>
    <submittedName>
        <fullName evidence="3">Predicted protein</fullName>
    </submittedName>
</protein>
<dbReference type="AlphaFoldDB" id="D2W6G5"/>
<dbReference type="InterPro" id="IPR006599">
    <property type="entry name" value="CARP_motif"/>
</dbReference>
<dbReference type="Proteomes" id="UP000006671">
    <property type="component" value="Unassembled WGS sequence"/>
</dbReference>
<dbReference type="eggNOG" id="KOG2675">
    <property type="taxonomic scope" value="Eukaryota"/>
</dbReference>
<dbReference type="VEuPathDB" id="AmoebaDB:NAEGRDRAFT_82381"/>
<reference evidence="3 4" key="1">
    <citation type="journal article" date="2010" name="Cell">
        <title>The genome of Naegleria gruberi illuminates early eukaryotic versatility.</title>
        <authorList>
            <person name="Fritz-Laylin L.K."/>
            <person name="Prochnik S.E."/>
            <person name="Ginger M.L."/>
            <person name="Dacks J.B."/>
            <person name="Carpenter M.L."/>
            <person name="Field M.C."/>
            <person name="Kuo A."/>
            <person name="Paredez A."/>
            <person name="Chapman J."/>
            <person name="Pham J."/>
            <person name="Shu S."/>
            <person name="Neupane R."/>
            <person name="Cipriano M."/>
            <person name="Mancuso J."/>
            <person name="Tu H."/>
            <person name="Salamov A."/>
            <person name="Lindquist E."/>
            <person name="Shapiro H."/>
            <person name="Lucas S."/>
            <person name="Grigoriev I.V."/>
            <person name="Cande W.Z."/>
            <person name="Fulton C."/>
            <person name="Rokhsar D.S."/>
            <person name="Dawson S.C."/>
        </authorList>
    </citation>
    <scope>NUCLEOTIDE SEQUENCE [LARGE SCALE GENOMIC DNA]</scope>
    <source>
        <strain evidence="3 4">NEG-M</strain>
    </source>
</reference>
<dbReference type="GO" id="GO:0005737">
    <property type="term" value="C:cytoplasm"/>
    <property type="evidence" value="ECO:0007669"/>
    <property type="project" value="TreeGrafter"/>
</dbReference>
<dbReference type="GO" id="GO:0008179">
    <property type="term" value="F:adenylate cyclase binding"/>
    <property type="evidence" value="ECO:0007669"/>
    <property type="project" value="TreeGrafter"/>
</dbReference>
<dbReference type="InParanoid" id="D2W6G5"/>
<dbReference type="SMART" id="SM00673">
    <property type="entry name" value="CARP"/>
    <property type="match status" value="2"/>
</dbReference>
<dbReference type="STRING" id="5762.D2W6G5"/>
<proteinExistence type="inferred from homology"/>
<dbReference type="OrthoDB" id="1601at2759"/>